<organism evidence="1 2">
    <name type="scientific">Acidovorax soli</name>
    <dbReference type="NCBI Taxonomy" id="592050"/>
    <lineage>
        <taxon>Bacteria</taxon>
        <taxon>Pseudomonadati</taxon>
        <taxon>Pseudomonadota</taxon>
        <taxon>Betaproteobacteria</taxon>
        <taxon>Burkholderiales</taxon>
        <taxon>Comamonadaceae</taxon>
        <taxon>Acidovorax</taxon>
    </lineage>
</organism>
<sequence>MNDTNSHGPQAHRLQCRCGQVTGEVADTPSALHAVCYCRDCQAYAHHLGQASTVLDALAGTEVVATHARHVAFTKGAEHIACVSLTDKGMLRWYARCCHTPLANTGRDWRMPYVGLVHSCLRTPGGETLGPPAFRPVQMHLETAGAKGGTPPKLGAWKQARALLGFMPRIAAARLTGSYRRTPFFDGAGLPIAPVQVLTAAEHARAMEAVGALDAAR</sequence>
<dbReference type="RefSeq" id="WP_184865621.1">
    <property type="nucleotide sequence ID" value="NZ_JACHLK010000027.1"/>
</dbReference>
<dbReference type="Gene3D" id="3.90.1590.10">
    <property type="entry name" value="glutathione-dependent formaldehyde- activating enzyme (gfa)"/>
    <property type="match status" value="1"/>
</dbReference>
<dbReference type="AlphaFoldDB" id="A0A7X0UD24"/>
<evidence type="ECO:0008006" key="3">
    <source>
        <dbReference type="Google" id="ProtNLM"/>
    </source>
</evidence>
<reference evidence="1 2" key="1">
    <citation type="submission" date="2020-08" db="EMBL/GenBank/DDBJ databases">
        <title>Functional genomics of gut bacteria from endangered species of beetles.</title>
        <authorList>
            <person name="Carlos-Shanley C."/>
        </authorList>
    </citation>
    <scope>NUCLEOTIDE SEQUENCE [LARGE SCALE GENOMIC DNA]</scope>
    <source>
        <strain evidence="1 2">S00198</strain>
    </source>
</reference>
<dbReference type="InterPro" id="IPR046149">
    <property type="entry name" value="DUF6151"/>
</dbReference>
<protein>
    <recommendedName>
        <fullName evidence="3">CENP-V/GFA domain-containing protein</fullName>
    </recommendedName>
</protein>
<dbReference type="EMBL" id="JACHLK010000027">
    <property type="protein sequence ID" value="MBB6564032.1"/>
    <property type="molecule type" value="Genomic_DNA"/>
</dbReference>
<accession>A0A7X0UD24</accession>
<name>A0A7X0UD24_9BURK</name>
<dbReference type="SUPFAM" id="SSF51316">
    <property type="entry name" value="Mss4-like"/>
    <property type="match status" value="1"/>
</dbReference>
<comment type="caution">
    <text evidence="1">The sequence shown here is derived from an EMBL/GenBank/DDBJ whole genome shotgun (WGS) entry which is preliminary data.</text>
</comment>
<keyword evidence="2" id="KW-1185">Reference proteome</keyword>
<dbReference type="Proteomes" id="UP000575083">
    <property type="component" value="Unassembled WGS sequence"/>
</dbReference>
<evidence type="ECO:0000313" key="2">
    <source>
        <dbReference type="Proteomes" id="UP000575083"/>
    </source>
</evidence>
<evidence type="ECO:0000313" key="1">
    <source>
        <dbReference type="EMBL" id="MBB6564032.1"/>
    </source>
</evidence>
<proteinExistence type="predicted"/>
<dbReference type="InterPro" id="IPR011057">
    <property type="entry name" value="Mss4-like_sf"/>
</dbReference>
<gene>
    <name evidence="1" type="ORF">HNP48_006758</name>
</gene>
<dbReference type="Pfam" id="PF19648">
    <property type="entry name" value="DUF6151"/>
    <property type="match status" value="1"/>
</dbReference>